<protein>
    <submittedName>
        <fullName evidence="1">Unannotated protein</fullName>
    </submittedName>
</protein>
<organism evidence="1">
    <name type="scientific">freshwater metagenome</name>
    <dbReference type="NCBI Taxonomy" id="449393"/>
    <lineage>
        <taxon>unclassified sequences</taxon>
        <taxon>metagenomes</taxon>
        <taxon>ecological metagenomes</taxon>
    </lineage>
</organism>
<accession>A0A6J6YPI4</accession>
<reference evidence="1" key="1">
    <citation type="submission" date="2020-05" db="EMBL/GenBank/DDBJ databases">
        <authorList>
            <person name="Chiriac C."/>
            <person name="Salcher M."/>
            <person name="Ghai R."/>
            <person name="Kavagutti S V."/>
        </authorList>
    </citation>
    <scope>NUCLEOTIDE SEQUENCE</scope>
</reference>
<proteinExistence type="predicted"/>
<evidence type="ECO:0000313" key="1">
    <source>
        <dbReference type="EMBL" id="CAB4810174.1"/>
    </source>
</evidence>
<sequence>MTRNPWTVAGRRLANALLDLGFGFDFGFVGTGR</sequence>
<dbReference type="AlphaFoldDB" id="A0A6J6YPI4"/>
<gene>
    <name evidence="1" type="ORF">UFOPK3001_01494</name>
</gene>
<name>A0A6J6YPI4_9ZZZZ</name>
<dbReference type="EMBL" id="CAFAAJ010000096">
    <property type="protein sequence ID" value="CAB4810174.1"/>
    <property type="molecule type" value="Genomic_DNA"/>
</dbReference>